<keyword evidence="1" id="KW-0175">Coiled coil</keyword>
<name>A0A5J4KSY3_9ZZZZ</name>
<evidence type="ECO:0000256" key="1">
    <source>
        <dbReference type="SAM" id="Coils"/>
    </source>
</evidence>
<gene>
    <name evidence="2" type="ORF">A45J_0109</name>
</gene>
<comment type="caution">
    <text evidence="2">The sequence shown here is derived from an EMBL/GenBank/DDBJ whole genome shotgun (WGS) entry which is preliminary data.</text>
</comment>
<dbReference type="EMBL" id="BLAB01000001">
    <property type="protein sequence ID" value="GER92394.1"/>
    <property type="molecule type" value="Genomic_DNA"/>
</dbReference>
<reference evidence="2" key="1">
    <citation type="submission" date="2019-10" db="EMBL/GenBank/DDBJ databases">
        <title>Metagenomic sequencing of thiosulfate-disproportionating enrichment culture.</title>
        <authorList>
            <person name="Umezawa K."/>
            <person name="Kojima H."/>
            <person name="Fukui M."/>
        </authorList>
    </citation>
    <scope>NUCLEOTIDE SEQUENCE</scope>
    <source>
        <strain evidence="2">45J</strain>
    </source>
</reference>
<feature type="coiled-coil region" evidence="1">
    <location>
        <begin position="352"/>
        <end position="389"/>
    </location>
</feature>
<sequence length="393" mass="44417">MAKRIISLGMLSIFVGIIFSNPAFSQQKIIDCNATLTAWRNDPRWRDYANTCSCPKDNEEPVCTGRTIVPRAGLHPSQQMAMGIVGAMISSVFSGMFDDLFAPPRPSSNEALIKKQQEEQWRKEQEAKRAAYNKWMSMQAEAEQKRMQEEAEKKRRGEEILAKASIGSGELKMESIGGGQLAPFNWDTPRLPATPATTGQYDTSKLSAMERLLCAASFSKMSENAAKSGDIEGVRFYGTQMDNVMQGYPTAIECNPPKELSSIKVDLKKLRELNQKYAEISTLYREVMPKIEKLQDIETRLDEVKKKKEDTGQKIKELEKQIEEIKAKSRQTDSPEKKAQDDDLLAQALVLKTESEKQYNEAIETEERLSKEKQSLKEEINAIKNIMQEGGKR</sequence>
<protein>
    <submittedName>
        <fullName evidence="2">Uncharacterized protein</fullName>
    </submittedName>
</protein>
<evidence type="ECO:0000313" key="2">
    <source>
        <dbReference type="EMBL" id="GER92394.1"/>
    </source>
</evidence>
<accession>A0A5J4KSY3</accession>
<feature type="coiled-coil region" evidence="1">
    <location>
        <begin position="294"/>
        <end position="328"/>
    </location>
</feature>
<dbReference type="AlphaFoldDB" id="A0A5J4KSY3"/>
<proteinExistence type="predicted"/>
<organism evidence="2">
    <name type="scientific">hot springs metagenome</name>
    <dbReference type="NCBI Taxonomy" id="433727"/>
    <lineage>
        <taxon>unclassified sequences</taxon>
        <taxon>metagenomes</taxon>
        <taxon>ecological metagenomes</taxon>
    </lineage>
</organism>